<feature type="transmembrane region" description="Helical" evidence="1">
    <location>
        <begin position="74"/>
        <end position="92"/>
    </location>
</feature>
<evidence type="ECO:0000313" key="3">
    <source>
        <dbReference type="Proteomes" id="UP000037315"/>
    </source>
</evidence>
<keyword evidence="3" id="KW-1185">Reference proteome</keyword>
<dbReference type="EMBL" id="LFEJ01000013">
    <property type="protein sequence ID" value="KMV34936.1"/>
    <property type="molecule type" value="Genomic_DNA"/>
</dbReference>
<feature type="transmembrane region" description="Helical" evidence="1">
    <location>
        <begin position="129"/>
        <end position="148"/>
    </location>
</feature>
<proteinExistence type="predicted"/>
<reference evidence="2 3" key="1">
    <citation type="submission" date="2015-06" db="EMBL/GenBank/DDBJ databases">
        <title>Genome sequencing of Cronobacter sp. strain DJ34 isolated from petroleum contaminated sludge of Duliajan Oil Fields, Assam, India.</title>
        <authorList>
            <person name="Pal S."/>
            <person name="Banerjee T.D."/>
            <person name="Roy A."/>
            <person name="Sar P."/>
            <person name="Kazy S.K."/>
        </authorList>
    </citation>
    <scope>NUCLEOTIDE SEQUENCE [LARGE SCALE GENOMIC DNA]</scope>
    <source>
        <strain evidence="2 3">DJ34</strain>
    </source>
</reference>
<evidence type="ECO:0000256" key="1">
    <source>
        <dbReference type="SAM" id="Phobius"/>
    </source>
</evidence>
<dbReference type="OrthoDB" id="960912at2"/>
<comment type="caution">
    <text evidence="2">The sequence shown here is derived from an EMBL/GenBank/DDBJ whole genome shotgun (WGS) entry which is preliminary data.</text>
</comment>
<feature type="transmembrane region" description="Helical" evidence="1">
    <location>
        <begin position="98"/>
        <end position="117"/>
    </location>
</feature>
<dbReference type="RefSeq" id="WP_048887844.1">
    <property type="nucleotide sequence ID" value="NZ_LFEJ01000013.1"/>
</dbReference>
<gene>
    <name evidence="2" type="ORF">ACH50_09260</name>
</gene>
<organism evidence="2 3">
    <name type="scientific">Franconibacter pulveris</name>
    <dbReference type="NCBI Taxonomy" id="435910"/>
    <lineage>
        <taxon>Bacteria</taxon>
        <taxon>Pseudomonadati</taxon>
        <taxon>Pseudomonadota</taxon>
        <taxon>Gammaproteobacteria</taxon>
        <taxon>Enterobacterales</taxon>
        <taxon>Enterobacteriaceae</taxon>
        <taxon>Franconibacter</taxon>
    </lineage>
</organism>
<protein>
    <submittedName>
        <fullName evidence="2">Membrane protein</fullName>
    </submittedName>
</protein>
<evidence type="ECO:0000313" key="2">
    <source>
        <dbReference type="EMBL" id="KMV34936.1"/>
    </source>
</evidence>
<keyword evidence="1" id="KW-1133">Transmembrane helix</keyword>
<keyword evidence="1" id="KW-0812">Transmembrane</keyword>
<name>A0A0J8VP14_9ENTR</name>
<sequence>MSDSIHYENQQNWLKHYYFTRTVFSVLWVIAVLTAGQSSYFWAMILLILYPAWDALANYTDAVKSGGFGRSRMQTINIIVSAVTTLAVILTIKSGIDNVIRLFGVWAILSGLLQLGAAAQRWKQYGAQWSMILSGAQSAFAGAFFIFQARTPEPPSIVNIAGYAAFGAVYFCISAVSLTVRQKREAKQPG</sequence>
<dbReference type="Proteomes" id="UP000037315">
    <property type="component" value="Unassembled WGS sequence"/>
</dbReference>
<feature type="transmembrane region" description="Helical" evidence="1">
    <location>
        <begin position="160"/>
        <end position="180"/>
    </location>
</feature>
<dbReference type="AlphaFoldDB" id="A0A0J8VP14"/>
<keyword evidence="1" id="KW-0472">Membrane</keyword>
<feature type="transmembrane region" description="Helical" evidence="1">
    <location>
        <begin position="26"/>
        <end position="53"/>
    </location>
</feature>
<dbReference type="PATRIC" id="fig|1656095.3.peg.4479"/>
<dbReference type="STRING" id="1121863.GCA_000621185_01503"/>
<accession>A0A0J8VP14</accession>